<evidence type="ECO:0008006" key="5">
    <source>
        <dbReference type="Google" id="ProtNLM"/>
    </source>
</evidence>
<reference evidence="3 4" key="1">
    <citation type="submission" date="2016-11" db="EMBL/GenBank/DDBJ databases">
        <authorList>
            <person name="Jaros S."/>
            <person name="Januszkiewicz K."/>
            <person name="Wedrychowicz H."/>
        </authorList>
    </citation>
    <scope>NUCLEOTIDE SEQUENCE [LARGE SCALE GENOMIC DNA]</scope>
    <source>
        <strain evidence="3 4">DSM 12906</strain>
    </source>
</reference>
<dbReference type="STRING" id="1123357.SAMN02745244_01153"/>
<accession>A0A1M6EAM0</accession>
<dbReference type="RefSeq" id="WP_073186585.1">
    <property type="nucleotide sequence ID" value="NZ_FQZG01000016.1"/>
</dbReference>
<dbReference type="OrthoDB" id="9894377at2"/>
<name>A0A1M6EAM0_9ACTN</name>
<sequence>MPSSPRSSITRISSTLAIGFVAAALAACSGTGDALGEPAEANDDVVVQQEQPQQDDGANPGDSDVDDDGVAGAADDADGGNAIILPARTIDATVYVGGLEYTIGEVRVLDLDDEAGRLPQRTHGLQVDIDVEAFNPTDSQSMVNLMATLSWVDPESGLLHQGFGSPPQGAGVPGGGRANLALEYQVDGMEVDTFSLESAALRFGNEGQHAAVVPLGDEGELKSKFPHFQEQMVGVTVELEDVSWTIDEAFIGYNHGNSRLGDDQVLLEIAYTFANDSEHQQCHYRGDGQNFELLHTATGIGTTDLGTERCVRSGAQEQWRTGFLLPSDGFTGTWTLTVNQDYQDGPASMQDLNAQVEVEVIDNPLSIAEWPTR</sequence>
<gene>
    <name evidence="3" type="ORF">SAMN02745244_01153</name>
</gene>
<evidence type="ECO:0000256" key="1">
    <source>
        <dbReference type="SAM" id="MobiDB-lite"/>
    </source>
</evidence>
<evidence type="ECO:0000313" key="3">
    <source>
        <dbReference type="EMBL" id="SHI82547.1"/>
    </source>
</evidence>
<feature type="chain" id="PRO_5038970698" description="DUF4352 domain-containing protein" evidence="2">
    <location>
        <begin position="27"/>
        <end position="373"/>
    </location>
</feature>
<dbReference type="PROSITE" id="PS51257">
    <property type="entry name" value="PROKAR_LIPOPROTEIN"/>
    <property type="match status" value="1"/>
</dbReference>
<feature type="signal peptide" evidence="2">
    <location>
        <begin position="1"/>
        <end position="26"/>
    </location>
</feature>
<dbReference type="Proteomes" id="UP000184512">
    <property type="component" value="Unassembled WGS sequence"/>
</dbReference>
<evidence type="ECO:0000256" key="2">
    <source>
        <dbReference type="SAM" id="SignalP"/>
    </source>
</evidence>
<dbReference type="EMBL" id="FQZG01000016">
    <property type="protein sequence ID" value="SHI82547.1"/>
    <property type="molecule type" value="Genomic_DNA"/>
</dbReference>
<organism evidence="3 4">
    <name type="scientific">Tessaracoccus bendigoensis DSM 12906</name>
    <dbReference type="NCBI Taxonomy" id="1123357"/>
    <lineage>
        <taxon>Bacteria</taxon>
        <taxon>Bacillati</taxon>
        <taxon>Actinomycetota</taxon>
        <taxon>Actinomycetes</taxon>
        <taxon>Propionibacteriales</taxon>
        <taxon>Propionibacteriaceae</taxon>
        <taxon>Tessaracoccus</taxon>
    </lineage>
</organism>
<feature type="compositionally biased region" description="Low complexity" evidence="1">
    <location>
        <begin position="44"/>
        <end position="62"/>
    </location>
</feature>
<feature type="region of interest" description="Disordered" evidence="1">
    <location>
        <begin position="35"/>
        <end position="78"/>
    </location>
</feature>
<protein>
    <recommendedName>
        <fullName evidence="5">DUF4352 domain-containing protein</fullName>
    </recommendedName>
</protein>
<keyword evidence="4" id="KW-1185">Reference proteome</keyword>
<dbReference type="AlphaFoldDB" id="A0A1M6EAM0"/>
<keyword evidence="2" id="KW-0732">Signal</keyword>
<evidence type="ECO:0000313" key="4">
    <source>
        <dbReference type="Proteomes" id="UP000184512"/>
    </source>
</evidence>
<proteinExistence type="predicted"/>